<proteinExistence type="predicted"/>
<organism evidence="4 5">
    <name type="scientific">Sphingomonas gellani</name>
    <dbReference type="NCBI Taxonomy" id="1166340"/>
    <lineage>
        <taxon>Bacteria</taxon>
        <taxon>Pseudomonadati</taxon>
        <taxon>Pseudomonadota</taxon>
        <taxon>Alphaproteobacteria</taxon>
        <taxon>Sphingomonadales</taxon>
        <taxon>Sphingomonadaceae</taxon>
        <taxon>Sphingomonas</taxon>
    </lineage>
</organism>
<evidence type="ECO:0000259" key="3">
    <source>
        <dbReference type="PROSITE" id="PS50110"/>
    </source>
</evidence>
<dbReference type="CDD" id="cd00156">
    <property type="entry name" value="REC"/>
    <property type="match status" value="1"/>
</dbReference>
<dbReference type="PANTHER" id="PTHR44591:SF25">
    <property type="entry name" value="CHEMOTAXIS TWO-COMPONENT RESPONSE REGULATOR"/>
    <property type="match status" value="1"/>
</dbReference>
<keyword evidence="5" id="KW-1185">Reference proteome</keyword>
<dbReference type="OrthoDB" id="9797885at2"/>
<feature type="modified residue" description="4-aspartylphosphate" evidence="2">
    <location>
        <position position="77"/>
    </location>
</feature>
<dbReference type="InterPro" id="IPR050595">
    <property type="entry name" value="Bact_response_regulator"/>
</dbReference>
<dbReference type="STRING" id="1166340.SAMN05192583_2031"/>
<dbReference type="Gene3D" id="3.40.50.2300">
    <property type="match status" value="1"/>
</dbReference>
<dbReference type="EMBL" id="FOCF01000004">
    <property type="protein sequence ID" value="SEN09914.1"/>
    <property type="molecule type" value="Genomic_DNA"/>
</dbReference>
<dbReference type="Pfam" id="PF00072">
    <property type="entry name" value="Response_reg"/>
    <property type="match status" value="1"/>
</dbReference>
<evidence type="ECO:0000256" key="1">
    <source>
        <dbReference type="ARBA" id="ARBA00022553"/>
    </source>
</evidence>
<dbReference type="InterPro" id="IPR001789">
    <property type="entry name" value="Sig_transdc_resp-reg_receiver"/>
</dbReference>
<protein>
    <submittedName>
        <fullName evidence="4">Response regulator receiver protein</fullName>
    </submittedName>
</protein>
<evidence type="ECO:0000313" key="5">
    <source>
        <dbReference type="Proteomes" id="UP000199206"/>
    </source>
</evidence>
<evidence type="ECO:0000313" key="4">
    <source>
        <dbReference type="EMBL" id="SEN09914.1"/>
    </source>
</evidence>
<keyword evidence="1 2" id="KW-0597">Phosphoprotein</keyword>
<sequence length="139" mass="15286">MPAAKGVCTRKGLFVTSTHSRSRPAPRRALLVEDDEGVRRSLQLLLHGRGFEVRSYASAVPLLQSDQERDADVLVADYQLPDKNGIAVLRDLRARGWQGRSVLITAFPSQALIQEAQGIGFHAVLEKPLQHHLLMAALA</sequence>
<reference evidence="5" key="1">
    <citation type="submission" date="2016-10" db="EMBL/GenBank/DDBJ databases">
        <authorList>
            <person name="Varghese N."/>
            <person name="Submissions S."/>
        </authorList>
    </citation>
    <scope>NUCLEOTIDE SEQUENCE [LARGE SCALE GENOMIC DNA]</scope>
    <source>
        <strain evidence="5">S6-262</strain>
    </source>
</reference>
<gene>
    <name evidence="4" type="ORF">SAMN05192583_2031</name>
</gene>
<dbReference type="SMART" id="SM00448">
    <property type="entry name" value="REC"/>
    <property type="match status" value="1"/>
</dbReference>
<dbReference type="InterPro" id="IPR011006">
    <property type="entry name" value="CheY-like_superfamily"/>
</dbReference>
<dbReference type="SUPFAM" id="SSF52172">
    <property type="entry name" value="CheY-like"/>
    <property type="match status" value="1"/>
</dbReference>
<accession>A0A1H8DST8</accession>
<dbReference type="Proteomes" id="UP000199206">
    <property type="component" value="Unassembled WGS sequence"/>
</dbReference>
<dbReference type="GO" id="GO:0000160">
    <property type="term" value="P:phosphorelay signal transduction system"/>
    <property type="evidence" value="ECO:0007669"/>
    <property type="project" value="InterPro"/>
</dbReference>
<name>A0A1H8DST8_9SPHN</name>
<dbReference type="PROSITE" id="PS50110">
    <property type="entry name" value="RESPONSE_REGULATORY"/>
    <property type="match status" value="1"/>
</dbReference>
<dbReference type="AlphaFoldDB" id="A0A1H8DST8"/>
<dbReference type="PANTHER" id="PTHR44591">
    <property type="entry name" value="STRESS RESPONSE REGULATOR PROTEIN 1"/>
    <property type="match status" value="1"/>
</dbReference>
<evidence type="ECO:0000256" key="2">
    <source>
        <dbReference type="PROSITE-ProRule" id="PRU00169"/>
    </source>
</evidence>
<feature type="domain" description="Response regulatory" evidence="3">
    <location>
        <begin position="28"/>
        <end position="139"/>
    </location>
</feature>